<dbReference type="SUPFAM" id="SSF50341">
    <property type="entry name" value="CheW-like"/>
    <property type="match status" value="1"/>
</dbReference>
<dbReference type="Pfam" id="PF01584">
    <property type="entry name" value="CheW"/>
    <property type="match status" value="1"/>
</dbReference>
<reference evidence="3" key="1">
    <citation type="journal article" date="2019" name="Int. J. Syst. Evol. Microbiol.">
        <title>The Global Catalogue of Microorganisms (GCM) 10K type strain sequencing project: providing services to taxonomists for standard genome sequencing and annotation.</title>
        <authorList>
            <consortium name="The Broad Institute Genomics Platform"/>
            <consortium name="The Broad Institute Genome Sequencing Center for Infectious Disease"/>
            <person name="Wu L."/>
            <person name="Ma J."/>
        </authorList>
    </citation>
    <scope>NUCLEOTIDE SEQUENCE [LARGE SCALE GENOMIC DNA]</scope>
    <source>
        <strain evidence="3">CCUG 55074</strain>
    </source>
</reference>
<dbReference type="EMBL" id="JBHTLQ010000010">
    <property type="protein sequence ID" value="MFD1190231.1"/>
    <property type="molecule type" value="Genomic_DNA"/>
</dbReference>
<dbReference type="Gene3D" id="2.40.50.180">
    <property type="entry name" value="CheA-289, Domain 4"/>
    <property type="match status" value="1"/>
</dbReference>
<sequence length="153" mass="15735">MSESQGLPAIGAELVTVAIGGQQFAIDIMVVREIRGWTASTPLPHAPSYVLGMINLRGAVLPVVDLGSRLGLSAATRSSSSVVIVAHIDGRQVGLLVDEVCDIVVLAENMLQPAPQVGSSQAEEFVQGVITTDAGIVTLLTLGGVLPRVAEAA</sequence>
<dbReference type="InterPro" id="IPR036061">
    <property type="entry name" value="CheW-like_dom_sf"/>
</dbReference>
<dbReference type="Gene3D" id="2.30.30.40">
    <property type="entry name" value="SH3 Domains"/>
    <property type="match status" value="1"/>
</dbReference>
<comment type="caution">
    <text evidence="2">The sequence shown here is derived from an EMBL/GenBank/DDBJ whole genome shotgun (WGS) entry which is preliminary data.</text>
</comment>
<dbReference type="CDD" id="cd00732">
    <property type="entry name" value="CheW"/>
    <property type="match status" value="1"/>
</dbReference>
<evidence type="ECO:0000259" key="1">
    <source>
        <dbReference type="PROSITE" id="PS50851"/>
    </source>
</evidence>
<keyword evidence="3" id="KW-1185">Reference proteome</keyword>
<organism evidence="2 3">
    <name type="scientific">Phenylobacterium conjunctum</name>
    <dbReference type="NCBI Taxonomy" id="1298959"/>
    <lineage>
        <taxon>Bacteria</taxon>
        <taxon>Pseudomonadati</taxon>
        <taxon>Pseudomonadota</taxon>
        <taxon>Alphaproteobacteria</taxon>
        <taxon>Caulobacterales</taxon>
        <taxon>Caulobacteraceae</taxon>
        <taxon>Phenylobacterium</taxon>
    </lineage>
</organism>
<dbReference type="PANTHER" id="PTHR22617:SF23">
    <property type="entry name" value="CHEMOTAXIS PROTEIN CHEW"/>
    <property type="match status" value="1"/>
</dbReference>
<name>A0ABW3T1H7_9CAUL</name>
<dbReference type="InterPro" id="IPR039315">
    <property type="entry name" value="CheW"/>
</dbReference>
<dbReference type="Proteomes" id="UP001597216">
    <property type="component" value="Unassembled WGS sequence"/>
</dbReference>
<dbReference type="InterPro" id="IPR002545">
    <property type="entry name" value="CheW-lke_dom"/>
</dbReference>
<gene>
    <name evidence="2" type="ORF">ACFQ27_06530</name>
</gene>
<evidence type="ECO:0000313" key="2">
    <source>
        <dbReference type="EMBL" id="MFD1190231.1"/>
    </source>
</evidence>
<dbReference type="PANTHER" id="PTHR22617">
    <property type="entry name" value="CHEMOTAXIS SENSOR HISTIDINE KINASE-RELATED"/>
    <property type="match status" value="1"/>
</dbReference>
<accession>A0ABW3T1H7</accession>
<dbReference type="RefSeq" id="WP_374344711.1">
    <property type="nucleotide sequence ID" value="NZ_JBHTLQ010000010.1"/>
</dbReference>
<dbReference type="PROSITE" id="PS50851">
    <property type="entry name" value="CHEW"/>
    <property type="match status" value="1"/>
</dbReference>
<proteinExistence type="predicted"/>
<feature type="domain" description="CheW-like" evidence="1">
    <location>
        <begin position="11"/>
        <end position="151"/>
    </location>
</feature>
<evidence type="ECO:0000313" key="3">
    <source>
        <dbReference type="Proteomes" id="UP001597216"/>
    </source>
</evidence>
<protein>
    <submittedName>
        <fullName evidence="2">Chemotaxis protein CheW</fullName>
    </submittedName>
</protein>
<dbReference type="SMART" id="SM00260">
    <property type="entry name" value="CheW"/>
    <property type="match status" value="1"/>
</dbReference>